<reference evidence="3" key="1">
    <citation type="submission" date="2022-10" db="EMBL/GenBank/DDBJ databases">
        <title>Genome assembly of Pristionchus species.</title>
        <authorList>
            <person name="Yoshida K."/>
            <person name="Sommer R.J."/>
        </authorList>
    </citation>
    <scope>NUCLEOTIDE SEQUENCE [LARGE SCALE GENOMIC DNA]</scope>
    <source>
        <strain evidence="3">RS5460</strain>
    </source>
</reference>
<proteinExistence type="predicted"/>
<dbReference type="EMBL" id="BTRK01000001">
    <property type="protein sequence ID" value="GMR32867.1"/>
    <property type="molecule type" value="Genomic_DNA"/>
</dbReference>
<dbReference type="Proteomes" id="UP001328107">
    <property type="component" value="Unassembled WGS sequence"/>
</dbReference>
<evidence type="ECO:0000313" key="3">
    <source>
        <dbReference type="Proteomes" id="UP001328107"/>
    </source>
</evidence>
<organism evidence="2 3">
    <name type="scientific">Pristionchus mayeri</name>
    <dbReference type="NCBI Taxonomy" id="1317129"/>
    <lineage>
        <taxon>Eukaryota</taxon>
        <taxon>Metazoa</taxon>
        <taxon>Ecdysozoa</taxon>
        <taxon>Nematoda</taxon>
        <taxon>Chromadorea</taxon>
        <taxon>Rhabditida</taxon>
        <taxon>Rhabditina</taxon>
        <taxon>Diplogasteromorpha</taxon>
        <taxon>Diplogasteroidea</taxon>
        <taxon>Neodiplogasteridae</taxon>
        <taxon>Pristionchus</taxon>
    </lineage>
</organism>
<keyword evidence="3" id="KW-1185">Reference proteome</keyword>
<feature type="transmembrane region" description="Helical" evidence="1">
    <location>
        <begin position="63"/>
        <end position="84"/>
    </location>
</feature>
<keyword evidence="1" id="KW-0812">Transmembrane</keyword>
<dbReference type="AlphaFoldDB" id="A0AAN5C7K9"/>
<feature type="transmembrane region" description="Helical" evidence="1">
    <location>
        <begin position="6"/>
        <end position="24"/>
    </location>
</feature>
<accession>A0AAN5C7K9</accession>
<evidence type="ECO:0000313" key="2">
    <source>
        <dbReference type="EMBL" id="GMR32867.1"/>
    </source>
</evidence>
<evidence type="ECO:0000256" key="1">
    <source>
        <dbReference type="SAM" id="Phobius"/>
    </source>
</evidence>
<keyword evidence="1" id="KW-0472">Membrane</keyword>
<feature type="transmembrane region" description="Helical" evidence="1">
    <location>
        <begin position="31"/>
        <end position="51"/>
    </location>
</feature>
<protein>
    <submittedName>
        <fullName evidence="2">Uncharacterized protein</fullName>
    </submittedName>
</protein>
<keyword evidence="1" id="KW-1133">Transmembrane helix</keyword>
<sequence>YHEIVNALFCIAIGAIIIRSASLLNAYKFTLLPIFFMLFLKSCAEVGYFVIPYGDCYDERPLSLYISNTLFNAVKSIIQFFILVRTHLHRGLINQL</sequence>
<gene>
    <name evidence="2" type="ORF">PMAYCL1PPCAC_03062</name>
</gene>
<feature type="non-terminal residue" evidence="2">
    <location>
        <position position="1"/>
    </location>
</feature>
<name>A0AAN5C7K9_9BILA</name>
<comment type="caution">
    <text evidence="2">The sequence shown here is derived from an EMBL/GenBank/DDBJ whole genome shotgun (WGS) entry which is preliminary data.</text>
</comment>